<dbReference type="PANTHER" id="PTHR30157:SF0">
    <property type="entry name" value="NADPH-DEPENDENT FERRIC-CHELATE REDUCTASE"/>
    <property type="match status" value="1"/>
</dbReference>
<dbReference type="InterPro" id="IPR013113">
    <property type="entry name" value="SIP_FAD-bd"/>
</dbReference>
<dbReference type="EMBL" id="JAEKJA010000036">
    <property type="protein sequence ID" value="MBJ3778714.1"/>
    <property type="molecule type" value="Genomic_DNA"/>
</dbReference>
<accession>A0A934ILA2</accession>
<dbReference type="InterPro" id="IPR017938">
    <property type="entry name" value="Riboflavin_synthase-like_b-brl"/>
</dbReference>
<evidence type="ECO:0000313" key="3">
    <source>
        <dbReference type="EMBL" id="MBJ3778714.1"/>
    </source>
</evidence>
<evidence type="ECO:0000259" key="2">
    <source>
        <dbReference type="PROSITE" id="PS51384"/>
    </source>
</evidence>
<dbReference type="Gene3D" id="2.40.30.10">
    <property type="entry name" value="Translation factors"/>
    <property type="match status" value="1"/>
</dbReference>
<reference evidence="3" key="1">
    <citation type="submission" date="2020-12" db="EMBL/GenBank/DDBJ databases">
        <title>Bacterial taxonomy.</title>
        <authorList>
            <person name="Pan X."/>
        </authorList>
    </citation>
    <scope>NUCLEOTIDE SEQUENCE</scope>
    <source>
        <strain evidence="3">B2012</strain>
    </source>
</reference>
<feature type="domain" description="FAD-binding FR-type" evidence="2">
    <location>
        <begin position="109"/>
        <end position="232"/>
    </location>
</feature>
<dbReference type="RefSeq" id="WP_198884616.1">
    <property type="nucleotide sequence ID" value="NZ_JAEKJA010000036.1"/>
</dbReference>
<dbReference type="InterPro" id="IPR017927">
    <property type="entry name" value="FAD-bd_FR_type"/>
</dbReference>
<dbReference type="Pfam" id="PF08021">
    <property type="entry name" value="FAD_binding_9"/>
    <property type="match status" value="1"/>
</dbReference>
<keyword evidence="4" id="KW-1185">Reference proteome</keyword>
<dbReference type="CDD" id="cd06193">
    <property type="entry name" value="siderophore_interacting"/>
    <property type="match status" value="1"/>
</dbReference>
<organism evidence="3 4">
    <name type="scientific">Acuticoccus mangrovi</name>
    <dbReference type="NCBI Taxonomy" id="2796142"/>
    <lineage>
        <taxon>Bacteria</taxon>
        <taxon>Pseudomonadati</taxon>
        <taxon>Pseudomonadota</taxon>
        <taxon>Alphaproteobacteria</taxon>
        <taxon>Hyphomicrobiales</taxon>
        <taxon>Amorphaceae</taxon>
        <taxon>Acuticoccus</taxon>
    </lineage>
</organism>
<dbReference type="InterPro" id="IPR039261">
    <property type="entry name" value="FNR_nucleotide-bd"/>
</dbReference>
<dbReference type="PANTHER" id="PTHR30157">
    <property type="entry name" value="FERRIC REDUCTASE, NADPH-DEPENDENT"/>
    <property type="match status" value="1"/>
</dbReference>
<dbReference type="AlphaFoldDB" id="A0A934ILA2"/>
<dbReference type="InterPro" id="IPR007037">
    <property type="entry name" value="SIP_rossman_dom"/>
</dbReference>
<dbReference type="SUPFAM" id="SSF63380">
    <property type="entry name" value="Riboflavin synthase domain-like"/>
    <property type="match status" value="1"/>
</dbReference>
<dbReference type="InterPro" id="IPR039374">
    <property type="entry name" value="SIP_fam"/>
</dbReference>
<protein>
    <submittedName>
        <fullName evidence="3">Siderophore-interacting protein</fullName>
    </submittedName>
</protein>
<evidence type="ECO:0000256" key="1">
    <source>
        <dbReference type="ARBA" id="ARBA00035644"/>
    </source>
</evidence>
<dbReference type="GO" id="GO:0016491">
    <property type="term" value="F:oxidoreductase activity"/>
    <property type="evidence" value="ECO:0007669"/>
    <property type="project" value="InterPro"/>
</dbReference>
<dbReference type="Pfam" id="PF04954">
    <property type="entry name" value="SIP"/>
    <property type="match status" value="1"/>
</dbReference>
<dbReference type="PROSITE" id="PS51384">
    <property type="entry name" value="FAD_FR"/>
    <property type="match status" value="1"/>
</dbReference>
<proteinExistence type="inferred from homology"/>
<gene>
    <name evidence="3" type="ORF">JCR33_23645</name>
</gene>
<dbReference type="Gene3D" id="3.40.50.80">
    <property type="entry name" value="Nucleotide-binding domain of ferredoxin-NADP reductase (FNR) module"/>
    <property type="match status" value="1"/>
</dbReference>
<evidence type="ECO:0000313" key="4">
    <source>
        <dbReference type="Proteomes" id="UP000609531"/>
    </source>
</evidence>
<sequence length="345" mass="37571">MTHSDSPLATASRYEGEIPHDLLAHLRSQIEEFGFPVRATERGLSVHYDHSDVAVSLGMRRLDIEITATSEGYLHQTREGVIYLLDHIFPAASAAMVWSGVDTTPRVPPNFHLAEVVGSERVSTNFLRITLACEGTEALATGGGMHFALLLPPEGRTPVWPMVDGNGRTVWPEGEDAIHRPRYTFVDLDPAAGRFTFDVFEHEGGRATGWAQRAKPGDVVAITGPGGGGFPPGDALVIAGDETALPAIRRILAHSPASRTGTAIIETADPDDRCALDHPPGIEVVWTLRGDPPGLWPRLRDVALPAGDVFVWFAAEQALVREAREHFRSLGLPRTQTYLAAYWTR</sequence>
<dbReference type="Proteomes" id="UP000609531">
    <property type="component" value="Unassembled WGS sequence"/>
</dbReference>
<comment type="similarity">
    <text evidence="1">Belongs to the SIP oxidoreductase family.</text>
</comment>
<name>A0A934ILA2_9HYPH</name>
<comment type="caution">
    <text evidence="3">The sequence shown here is derived from an EMBL/GenBank/DDBJ whole genome shotgun (WGS) entry which is preliminary data.</text>
</comment>